<protein>
    <submittedName>
        <fullName evidence="1">Uncharacterized protein</fullName>
    </submittedName>
</protein>
<dbReference type="EMBL" id="SNRW01013521">
    <property type="protein sequence ID" value="KAA6372525.1"/>
    <property type="molecule type" value="Genomic_DNA"/>
</dbReference>
<reference evidence="1 2" key="1">
    <citation type="submission" date="2019-03" db="EMBL/GenBank/DDBJ databases">
        <title>Single cell metagenomics reveals metabolic interactions within the superorganism composed of flagellate Streblomastix strix and complex community of Bacteroidetes bacteria on its surface.</title>
        <authorList>
            <person name="Treitli S.C."/>
            <person name="Kolisko M."/>
            <person name="Husnik F."/>
            <person name="Keeling P."/>
            <person name="Hampl V."/>
        </authorList>
    </citation>
    <scope>NUCLEOTIDE SEQUENCE [LARGE SCALE GENOMIC DNA]</scope>
    <source>
        <strain evidence="1">ST1C</strain>
    </source>
</reference>
<name>A0A5J4URT8_9EUKA</name>
<dbReference type="AlphaFoldDB" id="A0A5J4URT8"/>
<evidence type="ECO:0000313" key="2">
    <source>
        <dbReference type="Proteomes" id="UP000324800"/>
    </source>
</evidence>
<dbReference type="Proteomes" id="UP000324800">
    <property type="component" value="Unassembled WGS sequence"/>
</dbReference>
<gene>
    <name evidence="1" type="ORF">EZS28_031950</name>
</gene>
<accession>A0A5J4URT8</accession>
<comment type="caution">
    <text evidence="1">The sequence shown here is derived from an EMBL/GenBank/DDBJ whole genome shotgun (WGS) entry which is preliminary data.</text>
</comment>
<sequence length="98" mass="11375">MDMEYEGKKYLRDLRKKTPINRKKSNIKTQGWTVMMVSQLEALKELYQWIIKIAEIKKKQVQVPIPQATVVTDASPQRWGATQELDYGELLVAHGAWS</sequence>
<evidence type="ECO:0000313" key="1">
    <source>
        <dbReference type="EMBL" id="KAA6372525.1"/>
    </source>
</evidence>
<organism evidence="1 2">
    <name type="scientific">Streblomastix strix</name>
    <dbReference type="NCBI Taxonomy" id="222440"/>
    <lineage>
        <taxon>Eukaryota</taxon>
        <taxon>Metamonada</taxon>
        <taxon>Preaxostyla</taxon>
        <taxon>Oxymonadida</taxon>
        <taxon>Streblomastigidae</taxon>
        <taxon>Streblomastix</taxon>
    </lineage>
</organism>
<proteinExistence type="predicted"/>